<dbReference type="Pfam" id="PF00072">
    <property type="entry name" value="Response_reg"/>
    <property type="match status" value="1"/>
</dbReference>
<feature type="transmembrane region" description="Helical" evidence="10">
    <location>
        <begin position="307"/>
        <end position="329"/>
    </location>
</feature>
<dbReference type="InterPro" id="IPR003661">
    <property type="entry name" value="HisK_dim/P_dom"/>
</dbReference>
<evidence type="ECO:0000256" key="6">
    <source>
        <dbReference type="ARBA" id="ARBA00022989"/>
    </source>
</evidence>
<dbReference type="Gene3D" id="3.30.450.350">
    <property type="entry name" value="CHASE domain"/>
    <property type="match status" value="1"/>
</dbReference>
<evidence type="ECO:0000256" key="7">
    <source>
        <dbReference type="ARBA" id="ARBA00023136"/>
    </source>
</evidence>
<dbReference type="SMART" id="SM00388">
    <property type="entry name" value="HisKA"/>
    <property type="match status" value="1"/>
</dbReference>
<dbReference type="CDD" id="cd00082">
    <property type="entry name" value="HisKA"/>
    <property type="match status" value="1"/>
</dbReference>
<feature type="domain" description="Histidine kinase" evidence="11">
    <location>
        <begin position="385"/>
        <end position="608"/>
    </location>
</feature>
<dbReference type="Pfam" id="PF03924">
    <property type="entry name" value="CHASE"/>
    <property type="match status" value="1"/>
</dbReference>
<sequence>MRPALTGGIRLLSRGMPFVHRYAAPLIALIVGVAATLLAAFLTAQAEAGRREARFEGLASGAVAAIQSRMLAQLTLLRGTSGFFQASDAIDRDDFRDFIGGLRLEENYPGVLGIGYAVYAANPDALARLASAARDERAPGLRPWAAGGKEARSAILFLEPMNRMNLQALGFDMTSEPTRRAAMEGAAASGHARMSGKVRLVQEIDPVKQAGFLIYAPLFRPAGGLYGWVYSPLRANDLFGAIFSEHDLSELVVEIYDERVEPQRLLYRSAAPRAGAGQIVSRRMEVAGRPWIVRLSSSESFDSGPPMLFGALVGAAGALITLLLATLMLQQVRAKETTEREVRSRTGQLRKAMERLHEEAAAREQAEAQVRQMQKMEAVGQLTGGIAHDFNNMLAVIIGNLDVAERRLDDPSRLSRAISNARQGADKAAELTRRLLAFGRRQPLSPRVIDANALIAGMSELLERSLGATVRHETDLADGLWRVHADPAQLENAILNLAINARDAMPDGGTLRVATANISVAEGSDRHRDGLRPGELVLITVSDTGVGMSPEVTARAIEPFFTTKEVGRGTGLGLSQVYGFVKQSGGHLRIRSTPGRGTSIDIYLPRHEGEAEAVRSEHRPADDDLPPGRENELVLVVEDEEQVRDMATEALRDLGYSVVAAAGGEEALAMMAERGDITLLFTDIVMPGMNGRRLAEEARARRPDLKILFTTGYTPDAADNGGNGAAAGATLQKPYGRAELARRVRRALDQA</sequence>
<dbReference type="OrthoDB" id="9796100at2"/>
<dbReference type="InterPro" id="IPR003594">
    <property type="entry name" value="HATPase_dom"/>
</dbReference>
<dbReference type="Gene3D" id="1.10.287.130">
    <property type="match status" value="1"/>
</dbReference>
<keyword evidence="6 10" id="KW-1133">Transmembrane helix</keyword>
<dbReference type="InterPro" id="IPR001789">
    <property type="entry name" value="Sig_transdc_resp-reg_receiver"/>
</dbReference>
<dbReference type="SUPFAM" id="SSF52172">
    <property type="entry name" value="CheY-like"/>
    <property type="match status" value="1"/>
</dbReference>
<evidence type="ECO:0000256" key="4">
    <source>
        <dbReference type="ARBA" id="ARBA00022553"/>
    </source>
</evidence>
<dbReference type="InterPro" id="IPR011006">
    <property type="entry name" value="CheY-like_superfamily"/>
</dbReference>
<dbReference type="PROSITE" id="PS50110">
    <property type="entry name" value="RESPONSE_REGULATORY"/>
    <property type="match status" value="1"/>
</dbReference>
<dbReference type="InterPro" id="IPR036890">
    <property type="entry name" value="HATPase_C_sf"/>
</dbReference>
<organism evidence="14 15">
    <name type="scientific">Sphingomonas parva</name>
    <dbReference type="NCBI Taxonomy" id="2555898"/>
    <lineage>
        <taxon>Bacteria</taxon>
        <taxon>Pseudomonadati</taxon>
        <taxon>Pseudomonadota</taxon>
        <taxon>Alphaproteobacteria</taxon>
        <taxon>Sphingomonadales</taxon>
        <taxon>Sphingomonadaceae</taxon>
        <taxon>Sphingomonas</taxon>
    </lineage>
</organism>
<dbReference type="InterPro" id="IPR042240">
    <property type="entry name" value="CHASE_sf"/>
</dbReference>
<dbReference type="SMART" id="SM01079">
    <property type="entry name" value="CHASE"/>
    <property type="match status" value="1"/>
</dbReference>
<dbReference type="Pfam" id="PF00512">
    <property type="entry name" value="HisKA"/>
    <property type="match status" value="1"/>
</dbReference>
<evidence type="ECO:0000256" key="8">
    <source>
        <dbReference type="PROSITE-ProRule" id="PRU00169"/>
    </source>
</evidence>
<dbReference type="InterPro" id="IPR006189">
    <property type="entry name" value="CHASE_dom"/>
</dbReference>
<comment type="catalytic activity">
    <reaction evidence="1">
        <text>ATP + protein L-histidine = ADP + protein N-phospho-L-histidine.</text>
        <dbReference type="EC" id="2.7.13.3"/>
    </reaction>
</comment>
<evidence type="ECO:0000256" key="2">
    <source>
        <dbReference type="ARBA" id="ARBA00004370"/>
    </source>
</evidence>
<keyword evidence="5 10" id="KW-0812">Transmembrane</keyword>
<feature type="coiled-coil region" evidence="9">
    <location>
        <begin position="349"/>
        <end position="376"/>
    </location>
</feature>
<dbReference type="PRINTS" id="PR00344">
    <property type="entry name" value="BCTRLSENSOR"/>
</dbReference>
<dbReference type="PANTHER" id="PTHR43065:SF49">
    <property type="entry name" value="HISTIDINE KINASE"/>
    <property type="match status" value="1"/>
</dbReference>
<accession>A0A4Y8ZTD4</accession>
<dbReference type="InterPro" id="IPR004358">
    <property type="entry name" value="Sig_transdc_His_kin-like_C"/>
</dbReference>
<keyword evidence="7 10" id="KW-0472">Membrane</keyword>
<feature type="modified residue" description="4-aspartylphosphate" evidence="8">
    <location>
        <position position="683"/>
    </location>
</feature>
<comment type="subcellular location">
    <subcellularLocation>
        <location evidence="2">Membrane</location>
    </subcellularLocation>
</comment>
<keyword evidence="9" id="KW-0175">Coiled coil</keyword>
<evidence type="ECO:0000259" key="12">
    <source>
        <dbReference type="PROSITE" id="PS50110"/>
    </source>
</evidence>
<dbReference type="SUPFAM" id="SSF47384">
    <property type="entry name" value="Homodimeric domain of signal transducing histidine kinase"/>
    <property type="match status" value="1"/>
</dbReference>
<dbReference type="PROSITE" id="PS50109">
    <property type="entry name" value="HIS_KIN"/>
    <property type="match status" value="1"/>
</dbReference>
<gene>
    <name evidence="14" type="ORF">E2493_05415</name>
</gene>
<dbReference type="Pfam" id="PF02518">
    <property type="entry name" value="HATPase_c"/>
    <property type="match status" value="1"/>
</dbReference>
<dbReference type="PANTHER" id="PTHR43065">
    <property type="entry name" value="SENSOR HISTIDINE KINASE"/>
    <property type="match status" value="1"/>
</dbReference>
<evidence type="ECO:0000313" key="15">
    <source>
        <dbReference type="Proteomes" id="UP000298213"/>
    </source>
</evidence>
<proteinExistence type="predicted"/>
<keyword evidence="4 8" id="KW-0597">Phosphoprotein</keyword>
<dbReference type="InterPro" id="IPR005467">
    <property type="entry name" value="His_kinase_dom"/>
</dbReference>
<name>A0A4Y8ZTD4_9SPHN</name>
<feature type="transmembrane region" description="Helical" evidence="10">
    <location>
        <begin position="22"/>
        <end position="44"/>
    </location>
</feature>
<evidence type="ECO:0000259" key="11">
    <source>
        <dbReference type="PROSITE" id="PS50109"/>
    </source>
</evidence>
<dbReference type="EMBL" id="SPDV01000008">
    <property type="protein sequence ID" value="TFI59280.1"/>
    <property type="molecule type" value="Genomic_DNA"/>
</dbReference>
<evidence type="ECO:0000256" key="3">
    <source>
        <dbReference type="ARBA" id="ARBA00012438"/>
    </source>
</evidence>
<evidence type="ECO:0000256" key="9">
    <source>
        <dbReference type="SAM" id="Coils"/>
    </source>
</evidence>
<evidence type="ECO:0000259" key="13">
    <source>
        <dbReference type="PROSITE" id="PS50839"/>
    </source>
</evidence>
<comment type="caution">
    <text evidence="14">The sequence shown here is derived from an EMBL/GenBank/DDBJ whole genome shotgun (WGS) entry which is preliminary data.</text>
</comment>
<dbReference type="Proteomes" id="UP000298213">
    <property type="component" value="Unassembled WGS sequence"/>
</dbReference>
<dbReference type="SMART" id="SM00448">
    <property type="entry name" value="REC"/>
    <property type="match status" value="1"/>
</dbReference>
<dbReference type="Gene3D" id="3.40.50.2300">
    <property type="match status" value="1"/>
</dbReference>
<dbReference type="SUPFAM" id="SSF55874">
    <property type="entry name" value="ATPase domain of HSP90 chaperone/DNA topoisomerase II/histidine kinase"/>
    <property type="match status" value="1"/>
</dbReference>
<evidence type="ECO:0000256" key="1">
    <source>
        <dbReference type="ARBA" id="ARBA00000085"/>
    </source>
</evidence>
<reference evidence="14 15" key="1">
    <citation type="submission" date="2019-03" db="EMBL/GenBank/DDBJ databases">
        <title>Genome sequence of Sphingomonas sp. 17J27-24.</title>
        <authorList>
            <person name="Kim M."/>
            <person name="Maeng S."/>
            <person name="Sathiyaraj S."/>
        </authorList>
    </citation>
    <scope>NUCLEOTIDE SEQUENCE [LARGE SCALE GENOMIC DNA]</scope>
    <source>
        <strain evidence="14 15">17J27-24</strain>
    </source>
</reference>
<dbReference type="PROSITE" id="PS50839">
    <property type="entry name" value="CHASE"/>
    <property type="match status" value="1"/>
</dbReference>
<dbReference type="SMART" id="SM00387">
    <property type="entry name" value="HATPase_c"/>
    <property type="match status" value="1"/>
</dbReference>
<dbReference type="InterPro" id="IPR036097">
    <property type="entry name" value="HisK_dim/P_sf"/>
</dbReference>
<dbReference type="AlphaFoldDB" id="A0A4Y8ZTD4"/>
<dbReference type="EC" id="2.7.13.3" evidence="3"/>
<dbReference type="GO" id="GO:0000155">
    <property type="term" value="F:phosphorelay sensor kinase activity"/>
    <property type="evidence" value="ECO:0007669"/>
    <property type="project" value="InterPro"/>
</dbReference>
<evidence type="ECO:0000313" key="14">
    <source>
        <dbReference type="EMBL" id="TFI59280.1"/>
    </source>
</evidence>
<dbReference type="Gene3D" id="3.30.565.10">
    <property type="entry name" value="Histidine kinase-like ATPase, C-terminal domain"/>
    <property type="match status" value="1"/>
</dbReference>
<feature type="domain" description="CHASE" evidence="13">
    <location>
        <begin position="150"/>
        <end position="294"/>
    </location>
</feature>
<keyword evidence="15" id="KW-1185">Reference proteome</keyword>
<dbReference type="GO" id="GO:0016020">
    <property type="term" value="C:membrane"/>
    <property type="evidence" value="ECO:0007669"/>
    <property type="project" value="UniProtKB-SubCell"/>
</dbReference>
<evidence type="ECO:0000256" key="10">
    <source>
        <dbReference type="SAM" id="Phobius"/>
    </source>
</evidence>
<protein>
    <recommendedName>
        <fullName evidence="3">histidine kinase</fullName>
        <ecNumber evidence="3">2.7.13.3</ecNumber>
    </recommendedName>
</protein>
<feature type="domain" description="Response regulatory" evidence="12">
    <location>
        <begin position="633"/>
        <end position="748"/>
    </location>
</feature>
<evidence type="ECO:0000256" key="5">
    <source>
        <dbReference type="ARBA" id="ARBA00022692"/>
    </source>
</evidence>